<dbReference type="GO" id="GO:0016747">
    <property type="term" value="F:acyltransferase activity, transferring groups other than amino-acyl groups"/>
    <property type="evidence" value="ECO:0007669"/>
    <property type="project" value="InterPro"/>
</dbReference>
<protein>
    <submittedName>
        <fullName evidence="2">GNAT family N-acetyltransferase</fullName>
    </submittedName>
</protein>
<evidence type="ECO:0000313" key="2">
    <source>
        <dbReference type="EMBL" id="NEY73697.1"/>
    </source>
</evidence>
<gene>
    <name evidence="2" type="ORF">G4D63_18440</name>
</gene>
<accession>A0A6M0QBQ8</accession>
<evidence type="ECO:0000259" key="1">
    <source>
        <dbReference type="PROSITE" id="PS51186"/>
    </source>
</evidence>
<dbReference type="RefSeq" id="WP_163181483.1">
    <property type="nucleotide sequence ID" value="NZ_JAAIWM010000008.1"/>
</dbReference>
<keyword evidence="2" id="KW-0808">Transferase</keyword>
<dbReference type="InterPro" id="IPR016181">
    <property type="entry name" value="Acyl_CoA_acyltransferase"/>
</dbReference>
<dbReference type="AlphaFoldDB" id="A0A6M0QBQ8"/>
<dbReference type="PROSITE" id="PS51186">
    <property type="entry name" value="GNAT"/>
    <property type="match status" value="1"/>
</dbReference>
<feature type="domain" description="N-acetyltransferase" evidence="1">
    <location>
        <begin position="7"/>
        <end position="161"/>
    </location>
</feature>
<organism evidence="2 3">
    <name type="scientific">Bacillus mesophilus</name>
    <dbReference type="NCBI Taxonomy" id="1808955"/>
    <lineage>
        <taxon>Bacteria</taxon>
        <taxon>Bacillati</taxon>
        <taxon>Bacillota</taxon>
        <taxon>Bacilli</taxon>
        <taxon>Bacillales</taxon>
        <taxon>Bacillaceae</taxon>
        <taxon>Bacillus</taxon>
    </lineage>
</organism>
<dbReference type="PANTHER" id="PTHR43792">
    <property type="entry name" value="GNAT FAMILY, PUTATIVE (AFU_ORTHOLOGUE AFUA_3G00765)-RELATED-RELATED"/>
    <property type="match status" value="1"/>
</dbReference>
<dbReference type="InterPro" id="IPR000182">
    <property type="entry name" value="GNAT_dom"/>
</dbReference>
<dbReference type="Pfam" id="PF13302">
    <property type="entry name" value="Acetyltransf_3"/>
    <property type="match status" value="1"/>
</dbReference>
<evidence type="ECO:0000313" key="3">
    <source>
        <dbReference type="Proteomes" id="UP000481043"/>
    </source>
</evidence>
<dbReference type="EMBL" id="JAAIWM010000008">
    <property type="protein sequence ID" value="NEY73697.1"/>
    <property type="molecule type" value="Genomic_DNA"/>
</dbReference>
<dbReference type="PANTHER" id="PTHR43792:SF1">
    <property type="entry name" value="N-ACETYLTRANSFERASE DOMAIN-CONTAINING PROTEIN"/>
    <property type="match status" value="1"/>
</dbReference>
<name>A0A6M0QBQ8_9BACI</name>
<dbReference type="Gene3D" id="3.40.630.30">
    <property type="match status" value="1"/>
</dbReference>
<dbReference type="SUPFAM" id="SSF55729">
    <property type="entry name" value="Acyl-CoA N-acyltransferases (Nat)"/>
    <property type="match status" value="1"/>
</dbReference>
<proteinExistence type="predicted"/>
<comment type="caution">
    <text evidence="2">The sequence shown here is derived from an EMBL/GenBank/DDBJ whole genome shotgun (WGS) entry which is preliminary data.</text>
</comment>
<sequence length="166" mass="19288">MFQTERCFIMRITDQDLTDIIKLYASEEVRRFLGGPVEAAKVKKNILKLLTQSNIHHYWCIRDKKSLNFIGLISLDTHHDGESIEVSYQLLPEWWGAQYASETIKAIIDYAFYEINLTRLVAETQAANIASCKVLEKLGMTLKEKVQRFGAEQYIYELNQSEYKIS</sequence>
<reference evidence="2 3" key="1">
    <citation type="submission" date="2020-02" db="EMBL/GenBank/DDBJ databases">
        <title>Bacillus aquiflavi sp. nov., isolated from yellow water of strong flavor Chinese baijiu in Yibin region of China.</title>
        <authorList>
            <person name="Xie J."/>
        </authorList>
    </citation>
    <scope>NUCLEOTIDE SEQUENCE [LARGE SCALE GENOMIC DNA]</scope>
    <source>
        <strain evidence="2 3">SA4</strain>
    </source>
</reference>
<keyword evidence="3" id="KW-1185">Reference proteome</keyword>
<dbReference type="InterPro" id="IPR051531">
    <property type="entry name" value="N-acetyltransferase"/>
</dbReference>
<dbReference type="Proteomes" id="UP000481043">
    <property type="component" value="Unassembled WGS sequence"/>
</dbReference>